<dbReference type="AlphaFoldDB" id="A0A484MXG7"/>
<dbReference type="PROSITE" id="PS51774">
    <property type="entry name" value="NAB"/>
    <property type="match status" value="1"/>
</dbReference>
<keyword evidence="5" id="KW-1185">Reference proteome</keyword>
<dbReference type="Pfam" id="PF25014">
    <property type="entry name" value="NET2A"/>
    <property type="match status" value="1"/>
</dbReference>
<dbReference type="EMBL" id="OOIL02004928">
    <property type="protein sequence ID" value="VFQ93572.1"/>
    <property type="molecule type" value="Genomic_DNA"/>
</dbReference>
<evidence type="ECO:0000259" key="3">
    <source>
        <dbReference type="PROSITE" id="PS51774"/>
    </source>
</evidence>
<gene>
    <name evidence="4" type="ORF">CCAM_LOCUS35348</name>
</gene>
<dbReference type="GO" id="GO:0003779">
    <property type="term" value="F:actin binding"/>
    <property type="evidence" value="ECO:0007669"/>
    <property type="project" value="InterPro"/>
</dbReference>
<dbReference type="Proteomes" id="UP000595140">
    <property type="component" value="Unassembled WGS sequence"/>
</dbReference>
<feature type="coiled-coil region" evidence="2">
    <location>
        <begin position="219"/>
        <end position="356"/>
    </location>
</feature>
<feature type="domain" description="NAB" evidence="3">
    <location>
        <begin position="1"/>
        <end position="51"/>
    </location>
</feature>
<dbReference type="Pfam" id="PF07765">
    <property type="entry name" value="KIP1"/>
    <property type="match status" value="1"/>
</dbReference>
<keyword evidence="1 2" id="KW-0175">Coiled coil</keyword>
<evidence type="ECO:0000256" key="2">
    <source>
        <dbReference type="SAM" id="Coils"/>
    </source>
</evidence>
<evidence type="ECO:0000313" key="4">
    <source>
        <dbReference type="EMBL" id="VFQ93572.1"/>
    </source>
</evidence>
<name>A0A484MXG7_9ASTE</name>
<proteinExistence type="predicted"/>
<evidence type="ECO:0000313" key="5">
    <source>
        <dbReference type="Proteomes" id="UP000595140"/>
    </source>
</evidence>
<organism evidence="4 5">
    <name type="scientific">Cuscuta campestris</name>
    <dbReference type="NCBI Taxonomy" id="132261"/>
    <lineage>
        <taxon>Eukaryota</taxon>
        <taxon>Viridiplantae</taxon>
        <taxon>Streptophyta</taxon>
        <taxon>Embryophyta</taxon>
        <taxon>Tracheophyta</taxon>
        <taxon>Spermatophyta</taxon>
        <taxon>Magnoliopsida</taxon>
        <taxon>eudicotyledons</taxon>
        <taxon>Gunneridae</taxon>
        <taxon>Pentapetalae</taxon>
        <taxon>asterids</taxon>
        <taxon>lamiids</taxon>
        <taxon>Solanales</taxon>
        <taxon>Convolvulaceae</taxon>
        <taxon>Cuscuteae</taxon>
        <taxon>Cuscuta</taxon>
        <taxon>Cuscuta subgen. Grammica</taxon>
        <taxon>Cuscuta sect. Cleistogrammica</taxon>
    </lineage>
</organism>
<evidence type="ECO:0000256" key="1">
    <source>
        <dbReference type="ARBA" id="ARBA00023054"/>
    </source>
</evidence>
<accession>A0A484MXG7</accession>
<sequence length="543" mass="62450">MLKLIEQEGDSFAKRAEMYYKRRPELISSVEEAYRAFRALAERYDKLSKDLHTANHTIAIVFPEQIQLAMDEDEDDFGSPKLSKNLHDSSRIPKVLSGFQMDPKNFQEPGSPKYPKAAKKASLNKSLSKTEALEEIEKLQNEIGSLQTVKEIVRSSYESGLSRFQEIEKQVVEMQERLCSLQAEFGSATDVEKPETSLRSVKESLGQLQEKQEKCVRDFKEESQKIEDAEKKLKSLKSGESVVQSNDQIVKSEDGGNLKEEESATVNQLTMKIDELVNKVLNLEITMTSQAEIIDRLRTESNDLHEKIRILEGEKANLTLDKQNLSIRVEELEEQLQKLQNLHRDVEKQSTNIQSQLTEALSCYDLLSEKLRKDTQTVKRVTFADTKEFEDSTQETLDSSWEKDEKFNWQRMLLDGMEDKEQVLLKEYIALLKSYKDLKKKLDDGDVQSEIAVEMKDLKNAIARKDEEILYLQQKLNLFQGFSEGKKMNWPESVEKKSSKSKDRNGIPLREFIFGTKPKKQKTSVFSCIQSKKYQTLKAGGHS</sequence>
<dbReference type="OrthoDB" id="1924020at2759"/>
<dbReference type="PANTHER" id="PTHR31631">
    <property type="entry name" value="PROTEIN NETWORKED 2D"/>
    <property type="match status" value="1"/>
</dbReference>
<dbReference type="InterPro" id="IPR011684">
    <property type="entry name" value="NAB"/>
</dbReference>
<reference evidence="4 5" key="1">
    <citation type="submission" date="2018-04" db="EMBL/GenBank/DDBJ databases">
        <authorList>
            <person name="Vogel A."/>
        </authorList>
    </citation>
    <scope>NUCLEOTIDE SEQUENCE [LARGE SCALE GENOMIC DNA]</scope>
</reference>
<dbReference type="PANTHER" id="PTHR31631:SF0">
    <property type="entry name" value="PROTEIN NETWORKED 2D"/>
    <property type="match status" value="1"/>
</dbReference>
<protein>
    <recommendedName>
        <fullName evidence="3">NAB domain-containing protein</fullName>
    </recommendedName>
</protein>
<dbReference type="InterPro" id="IPR056888">
    <property type="entry name" value="NET2A-D/KIP1-like_dom"/>
</dbReference>